<evidence type="ECO:0000313" key="11">
    <source>
        <dbReference type="Proteomes" id="UP000033187"/>
    </source>
</evidence>
<keyword evidence="2 8" id="KW-0479">Metal-binding</keyword>
<comment type="function">
    <text evidence="8">CRISPR (clustered regularly interspaced short palindromic repeat), is an adaptive immune system that provides protection against mobile genetic elements (viruses, transposable elements and conjugative plasmids). CRISPR clusters contain spacers, sequences complementary to antecedent mobile elements, and target invading nucleic acids. CRISPR clusters are transcribed and processed into CRISPR RNA (crRNA). Acts as a dsDNA endonuclease. Involved in the integration of spacer DNA into the CRISPR cassette.</text>
</comment>
<dbReference type="RefSeq" id="WP_082101180.1">
    <property type="nucleotide sequence ID" value="NZ_LN829118.1"/>
</dbReference>
<keyword evidence="4 8" id="KW-0378">Hydrolase</keyword>
<dbReference type="InterPro" id="IPR002729">
    <property type="entry name" value="CRISPR-assoc_Cas1"/>
</dbReference>
<comment type="subunit">
    <text evidence="8">Homodimer, forms a heterotetramer with a Cas2 homodimer.</text>
</comment>
<dbReference type="GO" id="GO:0043571">
    <property type="term" value="P:maintenance of CRISPR repeat elements"/>
    <property type="evidence" value="ECO:0007669"/>
    <property type="project" value="UniProtKB-UniRule"/>
</dbReference>
<comment type="cofactor">
    <cofactor evidence="8">
        <name>Mg(2+)</name>
        <dbReference type="ChEBI" id="CHEBI:18420"/>
    </cofactor>
    <cofactor evidence="8">
        <name>Mn(2+)</name>
        <dbReference type="ChEBI" id="CHEBI:29035"/>
    </cofactor>
</comment>
<feature type="binding site" evidence="8">
    <location>
        <position position="229"/>
    </location>
    <ligand>
        <name>Mn(2+)</name>
        <dbReference type="ChEBI" id="CHEBI:29035"/>
    </ligand>
</feature>
<evidence type="ECO:0000256" key="6">
    <source>
        <dbReference type="ARBA" id="ARBA00023118"/>
    </source>
</evidence>
<feature type="binding site" evidence="8">
    <location>
        <position position="149"/>
    </location>
    <ligand>
        <name>Mn(2+)</name>
        <dbReference type="ChEBI" id="CHEBI:29035"/>
    </ligand>
</feature>
<dbReference type="GO" id="GO:0051607">
    <property type="term" value="P:defense response to virus"/>
    <property type="evidence" value="ECO:0007669"/>
    <property type="project" value="UniProtKB-UniRule"/>
</dbReference>
<dbReference type="InterPro" id="IPR042211">
    <property type="entry name" value="CRISPR-assoc_Cas1_N"/>
</dbReference>
<keyword evidence="3 8" id="KW-0255">Endonuclease</keyword>
<accession>A0A0D6JKC9</accession>
<keyword evidence="8" id="KW-0464">Manganese</keyword>
<evidence type="ECO:0000256" key="1">
    <source>
        <dbReference type="ARBA" id="ARBA00022722"/>
    </source>
</evidence>
<evidence type="ECO:0000313" key="10">
    <source>
        <dbReference type="EMBL" id="CPR22115.1"/>
    </source>
</evidence>
<dbReference type="GO" id="GO:0046872">
    <property type="term" value="F:metal ion binding"/>
    <property type="evidence" value="ECO:0007669"/>
    <property type="project" value="UniProtKB-UniRule"/>
</dbReference>
<keyword evidence="7 8" id="KW-0238">DNA-binding</keyword>
<evidence type="ECO:0000256" key="5">
    <source>
        <dbReference type="ARBA" id="ARBA00022842"/>
    </source>
</evidence>
<dbReference type="InterPro" id="IPR050646">
    <property type="entry name" value="Cas1"/>
</dbReference>
<dbReference type="Proteomes" id="UP000033187">
    <property type="component" value="Chromosome 1"/>
</dbReference>
<keyword evidence="6 8" id="KW-0051">Antiviral defense</keyword>
<dbReference type="NCBIfam" id="TIGR03638">
    <property type="entry name" value="cas1_ECOLI"/>
    <property type="match status" value="1"/>
</dbReference>
<dbReference type="GO" id="GO:0016787">
    <property type="term" value="F:hydrolase activity"/>
    <property type="evidence" value="ECO:0007669"/>
    <property type="project" value="UniProtKB-KW"/>
</dbReference>
<name>A0A0D6JKC9_9HYPH</name>
<evidence type="ECO:0000256" key="9">
    <source>
        <dbReference type="SAM" id="MobiDB-lite"/>
    </source>
</evidence>
<dbReference type="GO" id="GO:0003677">
    <property type="term" value="F:DNA binding"/>
    <property type="evidence" value="ECO:0007669"/>
    <property type="project" value="UniProtKB-KW"/>
</dbReference>
<sequence length="320" mass="34794">MLLGRLGLEKARIPHADRHGCVFLERGRLEVEDGCLRFVCAGGGALDAGDYQLPHQSVSIILLGPGSSVTHDALRILSAHGCALAAIGQGGVRFYTAPPLLPDSSALARRQVTFWADPKERVAVARQMYTIRFGEEVKARTIEMLRGMEGARLKRLYELTAQRYGVPWKGRRYDRANPNATDIANQAINHAASAVEAAAAIAVASTATIPQIGFVHEDSGQSFILDIADLVRHDVTLPIAFGAAKQALQERDENLERLVRRRAAETFNKDQTVARLINHIKAILAPPLSGDISRPEPASEPKPVTEPSKGSPPDPERREA</sequence>
<comment type="similarity">
    <text evidence="8">Belongs to the CRISPR-associated endonuclease Cas1 family.</text>
</comment>
<evidence type="ECO:0000256" key="8">
    <source>
        <dbReference type="HAMAP-Rule" id="MF_01470"/>
    </source>
</evidence>
<evidence type="ECO:0000256" key="7">
    <source>
        <dbReference type="ARBA" id="ARBA00023125"/>
    </source>
</evidence>
<dbReference type="InterPro" id="IPR042206">
    <property type="entry name" value="CRISPR-assoc_Cas1_C"/>
</dbReference>
<dbReference type="Gene3D" id="1.20.120.920">
    <property type="entry name" value="CRISPR-associated endonuclease Cas1, C-terminal domain"/>
    <property type="match status" value="1"/>
</dbReference>
<keyword evidence="11" id="KW-1185">Reference proteome</keyword>
<dbReference type="AlphaFoldDB" id="A0A0D6JKC9"/>
<organism evidence="10 11">
    <name type="scientific">Candidatus Filomicrobium marinum</name>
    <dbReference type="NCBI Taxonomy" id="1608628"/>
    <lineage>
        <taxon>Bacteria</taxon>
        <taxon>Pseudomonadati</taxon>
        <taxon>Pseudomonadota</taxon>
        <taxon>Alphaproteobacteria</taxon>
        <taxon>Hyphomicrobiales</taxon>
        <taxon>Hyphomicrobiaceae</taxon>
        <taxon>Filomicrobium</taxon>
    </lineage>
</organism>
<evidence type="ECO:0000256" key="3">
    <source>
        <dbReference type="ARBA" id="ARBA00022759"/>
    </source>
</evidence>
<evidence type="ECO:0000256" key="4">
    <source>
        <dbReference type="ARBA" id="ARBA00022801"/>
    </source>
</evidence>
<proteinExistence type="inferred from homology"/>
<dbReference type="KEGG" id="fiy:BN1229_v1_3548"/>
<keyword evidence="5 8" id="KW-0460">Magnesium</keyword>
<dbReference type="EMBL" id="LN829119">
    <property type="protein sequence ID" value="CPR22115.1"/>
    <property type="molecule type" value="Genomic_DNA"/>
</dbReference>
<protein>
    <recommendedName>
        <fullName evidence="8">CRISPR-associated endonuclease Cas1</fullName>
        <ecNumber evidence="8">3.1.-.-</ecNumber>
    </recommendedName>
</protein>
<dbReference type="GO" id="GO:0004520">
    <property type="term" value="F:DNA endonuclease activity"/>
    <property type="evidence" value="ECO:0007669"/>
    <property type="project" value="InterPro"/>
</dbReference>
<feature type="region of interest" description="Disordered" evidence="9">
    <location>
        <begin position="287"/>
        <end position="320"/>
    </location>
</feature>
<reference evidence="11" key="1">
    <citation type="submission" date="2015-02" db="EMBL/GenBank/DDBJ databases">
        <authorList>
            <person name="Chooi Y.-H."/>
        </authorList>
    </citation>
    <scope>NUCLEOTIDE SEQUENCE [LARGE SCALE GENOMIC DNA]</scope>
    <source>
        <strain evidence="11">strain Y</strain>
    </source>
</reference>
<dbReference type="HAMAP" id="MF_01470">
    <property type="entry name" value="Cas1"/>
    <property type="match status" value="1"/>
</dbReference>
<dbReference type="InterPro" id="IPR019851">
    <property type="entry name" value="CRISPR-assoc_Cas1_ECOLI"/>
</dbReference>
<dbReference type="PANTHER" id="PTHR34353">
    <property type="entry name" value="CRISPR-ASSOCIATED ENDONUCLEASE CAS1 1"/>
    <property type="match status" value="1"/>
</dbReference>
<dbReference type="Gene3D" id="3.100.10.20">
    <property type="entry name" value="CRISPR-associated endonuclease Cas1, N-terminal domain"/>
    <property type="match status" value="1"/>
</dbReference>
<dbReference type="EC" id="3.1.-.-" evidence="8"/>
<dbReference type="OrthoDB" id="9777847at2"/>
<feature type="binding site" evidence="8">
    <location>
        <position position="216"/>
    </location>
    <ligand>
        <name>Mn(2+)</name>
        <dbReference type="ChEBI" id="CHEBI:29035"/>
    </ligand>
</feature>
<evidence type="ECO:0000256" key="2">
    <source>
        <dbReference type="ARBA" id="ARBA00022723"/>
    </source>
</evidence>
<keyword evidence="1 8" id="KW-0540">Nuclease</keyword>
<dbReference type="KEGG" id="fil:BN1229_v1_2367"/>
<dbReference type="PANTHER" id="PTHR34353:SF3">
    <property type="entry name" value="CRISPR-ASSOCIATED ENDONUCLEASE CAS1"/>
    <property type="match status" value="1"/>
</dbReference>
<gene>
    <name evidence="10" type="primary">cas</name>
    <name evidence="8" type="synonym">cas1</name>
    <name evidence="10" type="ORF">YBN1229_v1_3548</name>
</gene>